<evidence type="ECO:0000313" key="2">
    <source>
        <dbReference type="EMBL" id="SUB96693.1"/>
    </source>
</evidence>
<protein>
    <submittedName>
        <fullName evidence="2">Uncharacterized protein</fullName>
    </submittedName>
</protein>
<gene>
    <name evidence="2" type="ORF">NCTC13063_02464</name>
</gene>
<dbReference type="EMBL" id="UGTJ01000002">
    <property type="protein sequence ID" value="SUB96693.1"/>
    <property type="molecule type" value="Genomic_DNA"/>
</dbReference>
<feature type="compositionally biased region" description="Basic and acidic residues" evidence="1">
    <location>
        <begin position="1"/>
        <end position="21"/>
    </location>
</feature>
<reference evidence="2 3" key="1">
    <citation type="submission" date="2018-06" db="EMBL/GenBank/DDBJ databases">
        <authorList>
            <consortium name="Pathogen Informatics"/>
            <person name="Doyle S."/>
        </authorList>
    </citation>
    <scope>NUCLEOTIDE SEQUENCE [LARGE SCALE GENOMIC DNA]</scope>
    <source>
        <strain evidence="2 3">NCTC13063</strain>
    </source>
</reference>
<name>A0AAQ1ZLG1_9BACT</name>
<comment type="caution">
    <text evidence="2">The sequence shown here is derived from an EMBL/GenBank/DDBJ whole genome shotgun (WGS) entry which is preliminary data.</text>
</comment>
<proteinExistence type="predicted"/>
<feature type="region of interest" description="Disordered" evidence="1">
    <location>
        <begin position="1"/>
        <end position="23"/>
    </location>
</feature>
<dbReference type="AlphaFoldDB" id="A0AAQ1ZLG1"/>
<sequence>MFRDVKGSGQDAKGDIFKDGRGSQASRTFLCVRQSTAIAMRAHASASAKAWWWQVRS</sequence>
<accession>A0AAQ1ZLG1</accession>
<evidence type="ECO:0000313" key="3">
    <source>
        <dbReference type="Proteomes" id="UP000255283"/>
    </source>
</evidence>
<evidence type="ECO:0000256" key="1">
    <source>
        <dbReference type="SAM" id="MobiDB-lite"/>
    </source>
</evidence>
<dbReference type="Proteomes" id="UP000255283">
    <property type="component" value="Unassembled WGS sequence"/>
</dbReference>
<organism evidence="2 3">
    <name type="scientific">Segatella buccae</name>
    <dbReference type="NCBI Taxonomy" id="28126"/>
    <lineage>
        <taxon>Bacteria</taxon>
        <taxon>Pseudomonadati</taxon>
        <taxon>Bacteroidota</taxon>
        <taxon>Bacteroidia</taxon>
        <taxon>Bacteroidales</taxon>
        <taxon>Prevotellaceae</taxon>
        <taxon>Segatella</taxon>
    </lineage>
</organism>